<accession>A0ABT2TZT3</accession>
<dbReference type="PROSITE" id="PS50932">
    <property type="entry name" value="HTH_LACI_2"/>
    <property type="match status" value="1"/>
</dbReference>
<keyword evidence="3" id="KW-0804">Transcription</keyword>
<dbReference type="Pfam" id="PF00356">
    <property type="entry name" value="LacI"/>
    <property type="match status" value="1"/>
</dbReference>
<keyword evidence="6" id="KW-1185">Reference proteome</keyword>
<dbReference type="InterPro" id="IPR046335">
    <property type="entry name" value="LacI/GalR-like_sensor"/>
</dbReference>
<protein>
    <submittedName>
        <fullName evidence="5">LacI family transcriptional regulator</fullName>
    </submittedName>
</protein>
<organism evidence="5 6">
    <name type="scientific">Blautia ammoniilytica</name>
    <dbReference type="NCBI Taxonomy" id="2981782"/>
    <lineage>
        <taxon>Bacteria</taxon>
        <taxon>Bacillati</taxon>
        <taxon>Bacillota</taxon>
        <taxon>Clostridia</taxon>
        <taxon>Lachnospirales</taxon>
        <taxon>Lachnospiraceae</taxon>
        <taxon>Blautia</taxon>
    </lineage>
</organism>
<feature type="domain" description="HTH lacI-type" evidence="4">
    <location>
        <begin position="1"/>
        <end position="53"/>
    </location>
</feature>
<sequence length="325" mass="36818">MKDVARVAKVSLSTASLALNGKPGVTQKTKEHIISIAKELNYKPNSSARSLRVSKTKMIGLIIPDIVNNFYGVIVEYVRKEVESYGYFLLLGITGSNSANEEKYINEFITRGVDGVIYIPQLKHSDIRYVEQFDECKIPYLFLTARYEELDVPYVLCDLKKGFYEMTKHLLEQGLTEIYVMVGDKKVDQPYISGFYEACREFGICPDETVIVESSFEFEAIQEVADEIFFKGPQAIMTISDIMACGVMQQARKRGIRIPEELSVTGYDDVIYSIINHIPISTVMQPIKEMCVIAVNNLMNIMKYGIVPPSVILEPKLVLRETTRD</sequence>
<proteinExistence type="predicted"/>
<dbReference type="Proteomes" id="UP001652409">
    <property type="component" value="Unassembled WGS sequence"/>
</dbReference>
<evidence type="ECO:0000256" key="1">
    <source>
        <dbReference type="ARBA" id="ARBA00023015"/>
    </source>
</evidence>
<dbReference type="InterPro" id="IPR000843">
    <property type="entry name" value="HTH_LacI"/>
</dbReference>
<evidence type="ECO:0000259" key="4">
    <source>
        <dbReference type="PROSITE" id="PS50932"/>
    </source>
</evidence>
<evidence type="ECO:0000256" key="3">
    <source>
        <dbReference type="ARBA" id="ARBA00023163"/>
    </source>
</evidence>
<keyword evidence="2" id="KW-0238">DNA-binding</keyword>
<evidence type="ECO:0000313" key="6">
    <source>
        <dbReference type="Proteomes" id="UP001652409"/>
    </source>
</evidence>
<keyword evidence="1" id="KW-0805">Transcription regulation</keyword>
<dbReference type="PANTHER" id="PTHR30146:SF109">
    <property type="entry name" value="HTH-TYPE TRANSCRIPTIONAL REGULATOR GALS"/>
    <property type="match status" value="1"/>
</dbReference>
<dbReference type="InterPro" id="IPR028082">
    <property type="entry name" value="Peripla_BP_I"/>
</dbReference>
<dbReference type="EMBL" id="JAOQJL010000045">
    <property type="protein sequence ID" value="MCU6766949.1"/>
    <property type="molecule type" value="Genomic_DNA"/>
</dbReference>
<name>A0ABT2TZT3_9FIRM</name>
<dbReference type="PANTHER" id="PTHR30146">
    <property type="entry name" value="LACI-RELATED TRANSCRIPTIONAL REPRESSOR"/>
    <property type="match status" value="1"/>
</dbReference>
<dbReference type="Gene3D" id="3.40.50.2300">
    <property type="match status" value="2"/>
</dbReference>
<gene>
    <name evidence="5" type="ORF">OCV61_16380</name>
</gene>
<dbReference type="Gene3D" id="1.10.260.40">
    <property type="entry name" value="lambda repressor-like DNA-binding domains"/>
    <property type="match status" value="1"/>
</dbReference>
<dbReference type="SMART" id="SM00354">
    <property type="entry name" value="HTH_LACI"/>
    <property type="match status" value="1"/>
</dbReference>
<dbReference type="SUPFAM" id="SSF47413">
    <property type="entry name" value="lambda repressor-like DNA-binding domains"/>
    <property type="match status" value="1"/>
</dbReference>
<dbReference type="Pfam" id="PF13377">
    <property type="entry name" value="Peripla_BP_3"/>
    <property type="match status" value="1"/>
</dbReference>
<comment type="caution">
    <text evidence="5">The sequence shown here is derived from an EMBL/GenBank/DDBJ whole genome shotgun (WGS) entry which is preliminary data.</text>
</comment>
<dbReference type="CDD" id="cd01392">
    <property type="entry name" value="HTH_LacI"/>
    <property type="match status" value="1"/>
</dbReference>
<dbReference type="SUPFAM" id="SSF53822">
    <property type="entry name" value="Periplasmic binding protein-like I"/>
    <property type="match status" value="1"/>
</dbReference>
<dbReference type="RefSeq" id="WP_158422690.1">
    <property type="nucleotide sequence ID" value="NZ_JAOQJL010000045.1"/>
</dbReference>
<evidence type="ECO:0000256" key="2">
    <source>
        <dbReference type="ARBA" id="ARBA00023125"/>
    </source>
</evidence>
<evidence type="ECO:0000313" key="5">
    <source>
        <dbReference type="EMBL" id="MCU6766949.1"/>
    </source>
</evidence>
<dbReference type="InterPro" id="IPR010982">
    <property type="entry name" value="Lambda_DNA-bd_dom_sf"/>
</dbReference>
<reference evidence="5 6" key="1">
    <citation type="journal article" date="2021" name="ISME Commun">
        <title>Automated analysis of genomic sequences facilitates high-throughput and comprehensive description of bacteria.</title>
        <authorList>
            <person name="Hitch T.C.A."/>
        </authorList>
    </citation>
    <scope>NUCLEOTIDE SEQUENCE [LARGE SCALE GENOMIC DNA]</scope>
    <source>
        <strain evidence="5 6">Sanger_23</strain>
    </source>
</reference>
<dbReference type="CDD" id="cd06267">
    <property type="entry name" value="PBP1_LacI_sugar_binding-like"/>
    <property type="match status" value="1"/>
</dbReference>